<dbReference type="KEGG" id="ddl:Desdi_1912"/>
<dbReference type="InterPro" id="IPR011108">
    <property type="entry name" value="RMMBL"/>
</dbReference>
<feature type="domain" description="Metallo-beta-lactamase" evidence="2">
    <location>
        <begin position="13"/>
        <end position="237"/>
    </location>
</feature>
<evidence type="ECO:0000259" key="3">
    <source>
        <dbReference type="SMART" id="SM01027"/>
    </source>
</evidence>
<dbReference type="eggNOG" id="COG1236">
    <property type="taxonomic scope" value="Bacteria"/>
</dbReference>
<evidence type="ECO:0000256" key="1">
    <source>
        <dbReference type="ARBA" id="ARBA00022801"/>
    </source>
</evidence>
<feature type="domain" description="Beta-Casp" evidence="3">
    <location>
        <begin position="253"/>
        <end position="378"/>
    </location>
</feature>
<dbReference type="Gene3D" id="3.40.50.10890">
    <property type="match status" value="1"/>
</dbReference>
<dbReference type="SMART" id="SM00849">
    <property type="entry name" value="Lactamase_B"/>
    <property type="match status" value="1"/>
</dbReference>
<protein>
    <submittedName>
        <fullName evidence="4">Putative exonuclease of the beta-lactamase fold involved in RNA processing</fullName>
    </submittedName>
</protein>
<dbReference type="RefSeq" id="WP_015262347.1">
    <property type="nucleotide sequence ID" value="NC_019903.1"/>
</dbReference>
<organism evidence="4 5">
    <name type="scientific">Desulfitobacterium dichloroeliminans (strain LMG P-21439 / DCA1)</name>
    <dbReference type="NCBI Taxonomy" id="871963"/>
    <lineage>
        <taxon>Bacteria</taxon>
        <taxon>Bacillati</taxon>
        <taxon>Bacillota</taxon>
        <taxon>Clostridia</taxon>
        <taxon>Eubacteriales</taxon>
        <taxon>Desulfitobacteriaceae</taxon>
        <taxon>Desulfitobacterium</taxon>
    </lineage>
</organism>
<keyword evidence="4" id="KW-0269">Exonuclease</keyword>
<dbReference type="InterPro" id="IPR036866">
    <property type="entry name" value="RibonucZ/Hydroxyglut_hydro"/>
</dbReference>
<dbReference type="SMART" id="SM01027">
    <property type="entry name" value="Beta-Casp"/>
    <property type="match status" value="1"/>
</dbReference>
<dbReference type="GO" id="GO:0004527">
    <property type="term" value="F:exonuclease activity"/>
    <property type="evidence" value="ECO:0007669"/>
    <property type="project" value="UniProtKB-KW"/>
</dbReference>
<sequence>MKISFYGSAQVVTGSSYLVEAGDERVLVDCGLFQGSKAIKELNYGTFPYNPAEIDAVILTHAHTDHTGLIPKLIKHGFKGRIYATPETVKLCSIMLPDSGHIQEMEVERKNRKLARIRQDLLTPIYTAQDALDSMQYFSPVNYDQNTVLSDHFSFTFHDAGHILGSAYARLVVTEGGLQKTIVFSGDIGNYNQPYIEDPSMICSADIVLVETTYGNRQHENRNNRLEHLAEIIREAHQAGGNLIIPAFAIERTQDLLFYIRKLQTQKEIPVLPIYVDSPLAIAATKIFQENPHNFDDETLAMIDRGEHPLLMPNVHYSLTAEESMAINKIESGAIIIAASGMADAGRIKHHLKHNLWREKSTVLFVGYQAQGTLGRRIVEGAKEVSVFGEKVAVRANIRQMEGLSAHADQSQLLEWLSCLGKSADSIILVHGEPDVQNVFFQKIQEQFGKIPWIPQLGEQLEIKDKEIIPYPPAEPWLKVMEEQAKQSIARNQEKEEERVPSALRSMLPPLLRTKSGKVKVTQVQVNKAMQRLRHRLKVLIDQGKRSNNLEYTLKVIDTINQWLDQTQDVRRK</sequence>
<keyword evidence="5" id="KW-1185">Reference proteome</keyword>
<dbReference type="AlphaFoldDB" id="L0F9L6"/>
<name>L0F9L6_DESDL</name>
<keyword evidence="1" id="KW-0378">Hydrolase</keyword>
<dbReference type="OrthoDB" id="9803916at2"/>
<dbReference type="HOGENOM" id="CLU_009673_5_2_9"/>
<gene>
    <name evidence="4" type="ordered locus">Desdi_1912</name>
</gene>
<dbReference type="EMBL" id="CP003344">
    <property type="protein sequence ID" value="AGA69361.1"/>
    <property type="molecule type" value="Genomic_DNA"/>
</dbReference>
<proteinExistence type="predicted"/>
<dbReference type="InterPro" id="IPR022712">
    <property type="entry name" value="Beta_Casp"/>
</dbReference>
<dbReference type="Gene3D" id="3.60.15.10">
    <property type="entry name" value="Ribonuclease Z/Hydroxyacylglutathione hydrolase-like"/>
    <property type="match status" value="1"/>
</dbReference>
<dbReference type="GO" id="GO:0004521">
    <property type="term" value="F:RNA endonuclease activity"/>
    <property type="evidence" value="ECO:0007669"/>
    <property type="project" value="TreeGrafter"/>
</dbReference>
<dbReference type="InterPro" id="IPR050698">
    <property type="entry name" value="MBL"/>
</dbReference>
<accession>L0F9L6</accession>
<dbReference type="PANTHER" id="PTHR11203">
    <property type="entry name" value="CLEAVAGE AND POLYADENYLATION SPECIFICITY FACTOR FAMILY MEMBER"/>
    <property type="match status" value="1"/>
</dbReference>
<evidence type="ECO:0000259" key="2">
    <source>
        <dbReference type="SMART" id="SM00849"/>
    </source>
</evidence>
<reference evidence="5" key="1">
    <citation type="submission" date="2012-02" db="EMBL/GenBank/DDBJ databases">
        <title>Complete sequence of Desulfitobacterium dichloroeliminans LMG P-21439.</title>
        <authorList>
            <person name="Lucas S."/>
            <person name="Han J."/>
            <person name="Lapidus A."/>
            <person name="Cheng J.-F."/>
            <person name="Goodwin L."/>
            <person name="Pitluck S."/>
            <person name="Peters L."/>
            <person name="Ovchinnikova G."/>
            <person name="Teshima H."/>
            <person name="Detter J.C."/>
            <person name="Han C."/>
            <person name="Tapia R."/>
            <person name="Land M."/>
            <person name="Hauser L."/>
            <person name="Kyrpides N."/>
            <person name="Ivanova N."/>
            <person name="Pagani I."/>
            <person name="Kruse T."/>
            <person name="de Vos W.M."/>
            <person name="Boon N."/>
            <person name="Smidt H."/>
            <person name="Woyke T."/>
        </authorList>
    </citation>
    <scope>NUCLEOTIDE SEQUENCE [LARGE SCALE GENOMIC DNA]</scope>
    <source>
        <strain evidence="5">LMG P-21439 / DCA1</strain>
    </source>
</reference>
<evidence type="ECO:0000313" key="4">
    <source>
        <dbReference type="EMBL" id="AGA69361.1"/>
    </source>
</evidence>
<dbReference type="Pfam" id="PF10996">
    <property type="entry name" value="Beta-Casp"/>
    <property type="match status" value="1"/>
</dbReference>
<dbReference type="Pfam" id="PF07521">
    <property type="entry name" value="RMMBL"/>
    <property type="match status" value="1"/>
</dbReference>
<dbReference type="Proteomes" id="UP000010797">
    <property type="component" value="Chromosome"/>
</dbReference>
<dbReference type="STRING" id="871963.Desdi_1912"/>
<dbReference type="PANTHER" id="PTHR11203:SF37">
    <property type="entry name" value="INTEGRATOR COMPLEX SUBUNIT 11"/>
    <property type="match status" value="1"/>
</dbReference>
<evidence type="ECO:0000313" key="5">
    <source>
        <dbReference type="Proteomes" id="UP000010797"/>
    </source>
</evidence>
<keyword evidence="4" id="KW-0540">Nuclease</keyword>
<dbReference type="Pfam" id="PF00753">
    <property type="entry name" value="Lactamase_B"/>
    <property type="match status" value="1"/>
</dbReference>
<dbReference type="CDD" id="cd16295">
    <property type="entry name" value="TTHA0252-CPSF-like_MBL-fold"/>
    <property type="match status" value="1"/>
</dbReference>
<dbReference type="SUPFAM" id="SSF56281">
    <property type="entry name" value="Metallo-hydrolase/oxidoreductase"/>
    <property type="match status" value="1"/>
</dbReference>
<dbReference type="InterPro" id="IPR001279">
    <property type="entry name" value="Metallo-B-lactamas"/>
</dbReference>